<reference evidence="1 2" key="1">
    <citation type="submission" date="2019-07" db="EMBL/GenBank/DDBJ databases">
        <title>Ln-dependent methylotrophs.</title>
        <authorList>
            <person name="Tani A."/>
        </authorList>
    </citation>
    <scope>NUCLEOTIDE SEQUENCE [LARGE SCALE GENOMIC DNA]</scope>
    <source>
        <strain evidence="1 2">SM12</strain>
    </source>
</reference>
<keyword evidence="2" id="KW-1185">Reference proteome</keyword>
<dbReference type="AlphaFoldDB" id="A0A549TID8"/>
<accession>A0A549TID8</accession>
<sequence>MNQISYSVVTGWYADHKIRTYATRGDEFVRSTECFDLWYRCIDAFTAPESILIVDSASPVMPVLPDDPRISVVRLKQNFGHAVQGLSYLCGWSKALLCGLMYGFTNGSDYTVLIEQGSLFYGRDIIERQIAAFPDADIIAPDGRGTPQPLQTGIMIFRSAIIPEFIAAYCRVASADKSLSPEVKCAIAAEGMNLVFSPLPYGRRRPLDFSAGHFFFRHGTTEEIRAFTRHLGWGEHLVDSVLAREAV</sequence>
<gene>
    <name evidence="1" type="ORF">FNA46_00915</name>
</gene>
<dbReference type="Proteomes" id="UP000316801">
    <property type="component" value="Unassembled WGS sequence"/>
</dbReference>
<evidence type="ECO:0000313" key="1">
    <source>
        <dbReference type="EMBL" id="TRL43006.1"/>
    </source>
</evidence>
<dbReference type="EMBL" id="VJMG01000003">
    <property type="protein sequence ID" value="TRL43006.1"/>
    <property type="molecule type" value="Genomic_DNA"/>
</dbReference>
<evidence type="ECO:0000313" key="2">
    <source>
        <dbReference type="Proteomes" id="UP000316801"/>
    </source>
</evidence>
<dbReference type="RefSeq" id="WP_142880453.1">
    <property type="nucleotide sequence ID" value="NZ_VJMG01000003.1"/>
</dbReference>
<protein>
    <submittedName>
        <fullName evidence="1">Uncharacterized protein</fullName>
    </submittedName>
</protein>
<organism evidence="1 2">
    <name type="scientific">Rhizobium straminoryzae</name>
    <dbReference type="NCBI Taxonomy" id="1387186"/>
    <lineage>
        <taxon>Bacteria</taxon>
        <taxon>Pseudomonadati</taxon>
        <taxon>Pseudomonadota</taxon>
        <taxon>Alphaproteobacteria</taxon>
        <taxon>Hyphomicrobiales</taxon>
        <taxon>Rhizobiaceae</taxon>
        <taxon>Rhizobium/Agrobacterium group</taxon>
        <taxon>Rhizobium</taxon>
    </lineage>
</organism>
<name>A0A549TID8_9HYPH</name>
<proteinExistence type="predicted"/>
<comment type="caution">
    <text evidence="1">The sequence shown here is derived from an EMBL/GenBank/DDBJ whole genome shotgun (WGS) entry which is preliminary data.</text>
</comment>